<dbReference type="NCBIfam" id="NF005994">
    <property type="entry name" value="PRK08118.1"/>
    <property type="match status" value="1"/>
</dbReference>
<dbReference type="PATRIC" id="fig|1246626.3.peg.3432"/>
<keyword evidence="2" id="KW-1185">Reference proteome</keyword>
<accession>A0A060M0L7</accession>
<reference evidence="1 2" key="1">
    <citation type="journal article" date="2014" name="Gene">
        <title>A comparative genomic analysis of the alkalitolerant soil bacterium Bacillus lehensis G1.</title>
        <authorList>
            <person name="Noor Y.M."/>
            <person name="Samsulrizal N.H."/>
            <person name="Jema'on N.A."/>
            <person name="Low K.O."/>
            <person name="Ramli A.N."/>
            <person name="Alias N.I."/>
            <person name="Damis S.I."/>
            <person name="Fuzi S.F."/>
            <person name="Isa M.N."/>
            <person name="Murad A.M."/>
            <person name="Raih M.F."/>
            <person name="Bakar F.D."/>
            <person name="Najimudin N."/>
            <person name="Mahadi N.M."/>
            <person name="Illias R.M."/>
        </authorList>
    </citation>
    <scope>NUCLEOTIDE SEQUENCE [LARGE SCALE GENOMIC DNA]</scope>
    <source>
        <strain evidence="1 2">G1</strain>
    </source>
</reference>
<dbReference type="Proteomes" id="UP000027142">
    <property type="component" value="Chromosome"/>
</dbReference>
<dbReference type="PANTHER" id="PTHR37816:SF3">
    <property type="entry name" value="MODULATES DNA TOPOLOGY"/>
    <property type="match status" value="1"/>
</dbReference>
<dbReference type="Gene3D" id="3.40.50.300">
    <property type="entry name" value="P-loop containing nucleotide triphosphate hydrolases"/>
    <property type="match status" value="1"/>
</dbReference>
<dbReference type="KEGG" id="ble:BleG1_3445"/>
<dbReference type="PANTHER" id="PTHR37816">
    <property type="entry name" value="YALI0E33011P"/>
    <property type="match status" value="1"/>
</dbReference>
<protein>
    <recommendedName>
        <fullName evidence="3">Topology modulation protein</fullName>
    </recommendedName>
</protein>
<dbReference type="InterPro" id="IPR052922">
    <property type="entry name" value="Cytidylate_Kinase-2"/>
</dbReference>
<dbReference type="eggNOG" id="COG0563">
    <property type="taxonomic scope" value="Bacteria"/>
</dbReference>
<proteinExistence type="predicted"/>
<name>A0A060M0L7_9BACI</name>
<evidence type="ECO:0000313" key="2">
    <source>
        <dbReference type="Proteomes" id="UP000027142"/>
    </source>
</evidence>
<dbReference type="AlphaFoldDB" id="A0A060M0L7"/>
<gene>
    <name evidence="1" type="ORF">BleG1_3445</name>
</gene>
<dbReference type="SUPFAM" id="SSF52540">
    <property type="entry name" value="P-loop containing nucleoside triphosphate hydrolases"/>
    <property type="match status" value="1"/>
</dbReference>
<dbReference type="InterPro" id="IPR027417">
    <property type="entry name" value="P-loop_NTPase"/>
</dbReference>
<dbReference type="HOGENOM" id="CLU_092618_0_1_9"/>
<organism evidence="1 2">
    <name type="scientific">Shouchella lehensis G1</name>
    <dbReference type="NCBI Taxonomy" id="1246626"/>
    <lineage>
        <taxon>Bacteria</taxon>
        <taxon>Bacillati</taxon>
        <taxon>Bacillota</taxon>
        <taxon>Bacilli</taxon>
        <taxon>Bacillales</taxon>
        <taxon>Bacillaceae</taxon>
        <taxon>Shouchella</taxon>
    </lineage>
</organism>
<dbReference type="EMBL" id="CP003923">
    <property type="protein sequence ID" value="AIC95992.1"/>
    <property type="molecule type" value="Genomic_DNA"/>
</dbReference>
<evidence type="ECO:0008006" key="3">
    <source>
        <dbReference type="Google" id="ProtNLM"/>
    </source>
</evidence>
<dbReference type="STRING" id="1246626.BleG1_3445"/>
<evidence type="ECO:0000313" key="1">
    <source>
        <dbReference type="EMBL" id="AIC95992.1"/>
    </source>
</evidence>
<sequence length="190" mass="22390">MERVENTQFVDTSILKASGSEASMKKIVLIGCGGAGKSTLARQMGERLKIRVHHLDTLHWKPNWEMTAREEQEAIQRALTEEEEWIMDGHYGSTLPIRLKACDTIVFLDMPRTLCIYRAIKRFLTYRNKTRPDMREGCEEKLDLPFLKWIWDFPKHKKPQVLEEVRRYSEGKRVLILRSRKEVQQFVSQL</sequence>